<dbReference type="Gene3D" id="3.30.190.20">
    <property type="match status" value="1"/>
</dbReference>
<organism evidence="7">
    <name type="scientific">Candidatus Shikimatogenerans sp. Tduv</name>
    <dbReference type="NCBI Taxonomy" id="3158567"/>
    <lineage>
        <taxon>Bacteria</taxon>
        <taxon>Pseudomonadati</taxon>
        <taxon>Bacteroidota</taxon>
        <taxon>Flavobacteriia</taxon>
        <taxon>Flavobacteriales</taxon>
        <taxon>Candidatus Shikimatogenerans</taxon>
    </lineage>
</organism>
<dbReference type="PANTHER" id="PTHR36427:SF3">
    <property type="entry name" value="LARGE RIBOSOMAL SUBUNIT PROTEIN UL1M"/>
    <property type="match status" value="1"/>
</dbReference>
<evidence type="ECO:0000256" key="6">
    <source>
        <dbReference type="RuleBase" id="RU000659"/>
    </source>
</evidence>
<dbReference type="PANTHER" id="PTHR36427">
    <property type="entry name" value="54S RIBOSOMAL PROTEIN L1, MITOCHONDRIAL"/>
    <property type="match status" value="1"/>
</dbReference>
<evidence type="ECO:0000256" key="1">
    <source>
        <dbReference type="ARBA" id="ARBA00010531"/>
    </source>
</evidence>
<dbReference type="InterPro" id="IPR023674">
    <property type="entry name" value="Ribosomal_uL1-like"/>
</dbReference>
<dbReference type="Pfam" id="PF00687">
    <property type="entry name" value="Ribosomal_L1"/>
    <property type="match status" value="1"/>
</dbReference>
<proteinExistence type="inferred from homology"/>
<gene>
    <name evidence="7" type="ORF">ABNO50_00465</name>
</gene>
<dbReference type="GO" id="GO:0015934">
    <property type="term" value="C:large ribosomal subunit"/>
    <property type="evidence" value="ECO:0007669"/>
    <property type="project" value="InterPro"/>
</dbReference>
<sequence length="230" mass="26996">MKKKFKKSYLLYNKNKYYNLEKAINIIKEICNNIYNRCKSSIDLSINFNNKNNIFNKIAFKKIIKFPYKNNKIYKYLVLTNNKKDIKIIKNMGIKYVGGEEYINKIKNKWIDFNIIITIPLFMEKIVKLGNILGPKNLIPNNFLGNITNNPIDTIKELEEGKVLIKMDKYKIINCSIAKSDFSINKIKTNIIYLLNNILSTKPINNNKDYIKSIFISSTFSPSVKIKKIW</sequence>
<dbReference type="GO" id="GO:0003735">
    <property type="term" value="F:structural constituent of ribosome"/>
    <property type="evidence" value="ECO:0007669"/>
    <property type="project" value="InterPro"/>
</dbReference>
<dbReference type="GO" id="GO:0003723">
    <property type="term" value="F:RNA binding"/>
    <property type="evidence" value="ECO:0007669"/>
    <property type="project" value="InterPro"/>
</dbReference>
<dbReference type="InterPro" id="IPR023673">
    <property type="entry name" value="Ribosomal_uL1_CS"/>
</dbReference>
<evidence type="ECO:0000256" key="2">
    <source>
        <dbReference type="ARBA" id="ARBA00022491"/>
    </source>
</evidence>
<keyword evidence="3" id="KW-0810">Translation regulation</keyword>
<dbReference type="InterPro" id="IPR002143">
    <property type="entry name" value="Ribosomal_uL1"/>
</dbReference>
<dbReference type="PROSITE" id="PS01199">
    <property type="entry name" value="RIBOSOMAL_L1"/>
    <property type="match status" value="1"/>
</dbReference>
<accession>A0AAU7QQT3</accession>
<evidence type="ECO:0000256" key="3">
    <source>
        <dbReference type="ARBA" id="ARBA00022845"/>
    </source>
</evidence>
<name>A0AAU7QQT3_9FLAO</name>
<dbReference type="InterPro" id="IPR028364">
    <property type="entry name" value="Ribosomal_uL1/biogenesis"/>
</dbReference>
<comment type="similarity">
    <text evidence="1 6">Belongs to the universal ribosomal protein uL1 family.</text>
</comment>
<keyword evidence="5 6" id="KW-0687">Ribonucleoprotein</keyword>
<reference evidence="7" key="1">
    <citation type="submission" date="2024-06" db="EMBL/GenBank/DDBJ databases">
        <title>Diversity, functionality, and evolutionary history of bacterial symbionts in false click beetles (Coleoptera, Throscidae).</title>
        <authorList>
            <person name="Wierz J.C."/>
            <person name="Malm H."/>
            <person name="Kaltenpoth M."/>
            <person name="Engl T."/>
        </authorList>
    </citation>
    <scope>NUCLEOTIDE SEQUENCE</scope>
    <source>
        <strain evidence="7">Tduv</strain>
    </source>
</reference>
<keyword evidence="2" id="KW-0678">Repressor</keyword>
<dbReference type="PIRSF" id="PIRSF002155">
    <property type="entry name" value="Ribosomal_L1"/>
    <property type="match status" value="1"/>
</dbReference>
<evidence type="ECO:0000256" key="5">
    <source>
        <dbReference type="ARBA" id="ARBA00023274"/>
    </source>
</evidence>
<dbReference type="InterPro" id="IPR016095">
    <property type="entry name" value="Ribosomal_uL1_3-a/b-sand"/>
</dbReference>
<dbReference type="AlphaFoldDB" id="A0AAU7QQT3"/>
<protein>
    <recommendedName>
        <fullName evidence="6">Ribosomal protein</fullName>
    </recommendedName>
</protein>
<dbReference type="EMBL" id="CP157894">
    <property type="protein sequence ID" value="XBT18288.1"/>
    <property type="molecule type" value="Genomic_DNA"/>
</dbReference>
<dbReference type="GO" id="GO:0006417">
    <property type="term" value="P:regulation of translation"/>
    <property type="evidence" value="ECO:0007669"/>
    <property type="project" value="UniProtKB-KW"/>
</dbReference>
<dbReference type="GO" id="GO:0006412">
    <property type="term" value="P:translation"/>
    <property type="evidence" value="ECO:0007669"/>
    <property type="project" value="InterPro"/>
</dbReference>
<evidence type="ECO:0000313" key="7">
    <source>
        <dbReference type="EMBL" id="XBT18288.1"/>
    </source>
</evidence>
<evidence type="ECO:0000256" key="4">
    <source>
        <dbReference type="ARBA" id="ARBA00022980"/>
    </source>
</evidence>
<keyword evidence="4 6" id="KW-0689">Ribosomal protein</keyword>
<dbReference type="SUPFAM" id="SSF56808">
    <property type="entry name" value="Ribosomal protein L1"/>
    <property type="match status" value="1"/>
</dbReference>
<dbReference type="Gene3D" id="3.40.50.790">
    <property type="match status" value="1"/>
</dbReference>